<dbReference type="InterPro" id="IPR046373">
    <property type="entry name" value="Acyl-CoA_Oxase/DH_mid-dom_sf"/>
</dbReference>
<dbReference type="InterPro" id="IPR009075">
    <property type="entry name" value="AcylCo_DH/oxidase_C"/>
</dbReference>
<organism evidence="5 6">
    <name type="scientific">Solihabitans fulvus</name>
    <dbReference type="NCBI Taxonomy" id="1892852"/>
    <lineage>
        <taxon>Bacteria</taxon>
        <taxon>Bacillati</taxon>
        <taxon>Actinomycetota</taxon>
        <taxon>Actinomycetes</taxon>
        <taxon>Pseudonocardiales</taxon>
        <taxon>Pseudonocardiaceae</taxon>
        <taxon>Solihabitans</taxon>
    </lineage>
</organism>
<keyword evidence="6" id="KW-1185">Reference proteome</keyword>
<evidence type="ECO:0000313" key="5">
    <source>
        <dbReference type="EMBL" id="KAA2266960.1"/>
    </source>
</evidence>
<protein>
    <submittedName>
        <fullName evidence="5">Acyl-CoA dehydrogenase</fullName>
    </submittedName>
</protein>
<feature type="domain" description="Acyl-CoA dehydrogenase/oxidase C-terminal" evidence="4">
    <location>
        <begin position="262"/>
        <end position="409"/>
    </location>
</feature>
<accession>A0A5B2XVF4</accession>
<dbReference type="InterPro" id="IPR009100">
    <property type="entry name" value="AcylCoA_DH/oxidase_NM_dom_sf"/>
</dbReference>
<dbReference type="EMBL" id="VUOB01000001">
    <property type="protein sequence ID" value="KAA2266960.1"/>
    <property type="molecule type" value="Genomic_DNA"/>
</dbReference>
<dbReference type="PANTHER" id="PTHR43884">
    <property type="entry name" value="ACYL-COA DEHYDROGENASE"/>
    <property type="match status" value="1"/>
</dbReference>
<evidence type="ECO:0000259" key="4">
    <source>
        <dbReference type="Pfam" id="PF00441"/>
    </source>
</evidence>
<comment type="similarity">
    <text evidence="1">Belongs to the acyl-CoA dehydrogenase family.</text>
</comment>
<dbReference type="Gene3D" id="2.40.110.10">
    <property type="entry name" value="Butyryl-CoA Dehydrogenase, subunit A, domain 2"/>
    <property type="match status" value="1"/>
</dbReference>
<dbReference type="InterPro" id="IPR036250">
    <property type="entry name" value="AcylCo_DH-like_C"/>
</dbReference>
<reference evidence="5 6" key="1">
    <citation type="submission" date="2019-09" db="EMBL/GenBank/DDBJ databases">
        <title>Goodfellowia gen. nov., a new genus of the Pseudonocardineae related to Actinoalloteichus, containing Goodfellowia coeruleoviolacea gen. nov., comb. nov. gen. nov., comb. nov.</title>
        <authorList>
            <person name="Labeda D."/>
        </authorList>
    </citation>
    <scope>NUCLEOTIDE SEQUENCE [LARGE SCALE GENOMIC DNA]</scope>
    <source>
        <strain evidence="5 6">AN110305</strain>
    </source>
</reference>
<dbReference type="Pfam" id="PF00441">
    <property type="entry name" value="Acyl-CoA_dh_1"/>
    <property type="match status" value="1"/>
</dbReference>
<name>A0A5B2XVF4_9PSEU</name>
<reference evidence="5 6" key="2">
    <citation type="submission" date="2019-09" db="EMBL/GenBank/DDBJ databases">
        <authorList>
            <person name="Jin C."/>
        </authorList>
    </citation>
    <scope>NUCLEOTIDE SEQUENCE [LARGE SCALE GENOMIC DNA]</scope>
    <source>
        <strain evidence="5 6">AN110305</strain>
    </source>
</reference>
<evidence type="ECO:0000256" key="1">
    <source>
        <dbReference type="ARBA" id="ARBA00009347"/>
    </source>
</evidence>
<keyword evidence="3" id="KW-0274">FAD</keyword>
<evidence type="ECO:0000256" key="2">
    <source>
        <dbReference type="ARBA" id="ARBA00022630"/>
    </source>
</evidence>
<keyword evidence="2" id="KW-0285">Flavoprotein</keyword>
<evidence type="ECO:0000256" key="3">
    <source>
        <dbReference type="ARBA" id="ARBA00022827"/>
    </source>
</evidence>
<proteinExistence type="inferred from homology"/>
<sequence length="590" mass="65886">MLLTGSLPPSLAETPGRKDTTVLFHPNTYDPQHLDAESRRLLRAVIDWFEERGKRTLIADDLDRAWYADFLEFARREKLFATFQTPAAEGGGDPNKRWDTARNAALSEILGFYGLQYWYAWQVTVLGLGPIWMSDNGKAKARAAELLDDGAVFAFGLSEKDHGADVYSTDMILTPDGNGGFRASGGKYYIGNGNVAGMVSVFGRRADVEGADGYVFFAVDSQHPNFELVQNVVATQMYVSEFRLNDYPVAADDILHAGPEAFSAALNTVNVGKFNLCTGSIGISEHAFYEAITHAHNRVLYGRRVTEFGHVRQNFVDAYARLLAMKLFSDRAVDYFRSAGPDDRRYLLFNPVTKMKVTTEGERVIDLLWDVIAAKGFERDTYFRMATREIRGLPKLEGTVHVNLALVLKFMPNYLFAPSEYPAVPTRHDPADDEFLFRQGPARGLGGVTFHDWQAAYRQFADVPNVALFHEQARGLLTLLRDAAPDEGQQADLDFLLNLGHLFTLVVYGQLILEQAELTGLHRDVLDQLFDVLARDFSGYAVALHGKASSTDAQQSWALAHVRKPVVDAERFDRVWQQVAALSGAYEMRA</sequence>
<dbReference type="OrthoDB" id="5427839at2"/>
<dbReference type="PANTHER" id="PTHR43884:SF19">
    <property type="entry name" value="ACYL-COA DEHYDROGENASE FADE4-RELATED"/>
    <property type="match status" value="1"/>
</dbReference>
<gene>
    <name evidence="5" type="ORF">F0L68_00005</name>
</gene>
<dbReference type="GO" id="GO:0005886">
    <property type="term" value="C:plasma membrane"/>
    <property type="evidence" value="ECO:0007669"/>
    <property type="project" value="TreeGrafter"/>
</dbReference>
<dbReference type="GO" id="GO:0003995">
    <property type="term" value="F:acyl-CoA dehydrogenase activity"/>
    <property type="evidence" value="ECO:0007669"/>
    <property type="project" value="TreeGrafter"/>
</dbReference>
<dbReference type="AlphaFoldDB" id="A0A5B2XVF4"/>
<dbReference type="Proteomes" id="UP000323454">
    <property type="component" value="Unassembled WGS sequence"/>
</dbReference>
<comment type="caution">
    <text evidence="5">The sequence shown here is derived from an EMBL/GenBank/DDBJ whole genome shotgun (WGS) entry which is preliminary data.</text>
</comment>
<dbReference type="SUPFAM" id="SSF56645">
    <property type="entry name" value="Acyl-CoA dehydrogenase NM domain-like"/>
    <property type="match status" value="1"/>
</dbReference>
<dbReference type="SUPFAM" id="SSF47203">
    <property type="entry name" value="Acyl-CoA dehydrogenase C-terminal domain-like"/>
    <property type="match status" value="1"/>
</dbReference>
<dbReference type="Gene3D" id="1.20.140.10">
    <property type="entry name" value="Butyryl-CoA Dehydrogenase, subunit A, domain 3"/>
    <property type="match status" value="1"/>
</dbReference>
<evidence type="ECO:0000313" key="6">
    <source>
        <dbReference type="Proteomes" id="UP000323454"/>
    </source>
</evidence>